<feature type="transmembrane region" description="Helical" evidence="1">
    <location>
        <begin position="86"/>
        <end position="107"/>
    </location>
</feature>
<feature type="transmembrane region" description="Helical" evidence="1">
    <location>
        <begin position="183"/>
        <end position="201"/>
    </location>
</feature>
<reference evidence="2 3" key="1">
    <citation type="submission" date="2020-08" db="EMBL/GenBank/DDBJ databases">
        <title>Genome sequence of Sphingomonas daechungensis KACC 18115T.</title>
        <authorList>
            <person name="Hyun D.-W."/>
            <person name="Bae J.-W."/>
        </authorList>
    </citation>
    <scope>NUCLEOTIDE SEQUENCE [LARGE SCALE GENOMIC DNA]</scope>
    <source>
        <strain evidence="2 3">KACC 18115</strain>
    </source>
</reference>
<feature type="transmembrane region" description="Helical" evidence="1">
    <location>
        <begin position="127"/>
        <end position="146"/>
    </location>
</feature>
<name>A0ABX6T2M3_9SPHN</name>
<evidence type="ECO:0000313" key="2">
    <source>
        <dbReference type="EMBL" id="QNP42968.1"/>
    </source>
</evidence>
<evidence type="ECO:0000313" key="3">
    <source>
        <dbReference type="Proteomes" id="UP000516134"/>
    </source>
</evidence>
<feature type="transmembrane region" description="Helical" evidence="1">
    <location>
        <begin position="158"/>
        <end position="177"/>
    </location>
</feature>
<evidence type="ECO:0008006" key="4">
    <source>
        <dbReference type="Google" id="ProtNLM"/>
    </source>
</evidence>
<organism evidence="2 3">
    <name type="scientific">Sphingomonas daechungensis</name>
    <dbReference type="NCBI Taxonomy" id="1176646"/>
    <lineage>
        <taxon>Bacteria</taxon>
        <taxon>Pseudomonadati</taxon>
        <taxon>Pseudomonadota</taxon>
        <taxon>Alphaproteobacteria</taxon>
        <taxon>Sphingomonadales</taxon>
        <taxon>Sphingomonadaceae</taxon>
        <taxon>Sphingomonas</taxon>
    </lineage>
</organism>
<keyword evidence="3" id="KW-1185">Reference proteome</keyword>
<keyword evidence="1" id="KW-0472">Membrane</keyword>
<accession>A0ABX6T2M3</accession>
<keyword evidence="1" id="KW-1133">Transmembrane helix</keyword>
<dbReference type="Proteomes" id="UP000516134">
    <property type="component" value="Chromosome"/>
</dbReference>
<proteinExistence type="predicted"/>
<dbReference type="EMBL" id="CP060780">
    <property type="protein sequence ID" value="QNP42968.1"/>
    <property type="molecule type" value="Genomic_DNA"/>
</dbReference>
<gene>
    <name evidence="2" type="ORF">H9L15_13345</name>
</gene>
<feature type="transmembrane region" description="Helical" evidence="1">
    <location>
        <begin position="22"/>
        <end position="42"/>
    </location>
</feature>
<feature type="transmembrane region" description="Helical" evidence="1">
    <location>
        <begin position="221"/>
        <end position="240"/>
    </location>
</feature>
<evidence type="ECO:0000256" key="1">
    <source>
        <dbReference type="SAM" id="Phobius"/>
    </source>
</evidence>
<keyword evidence="1" id="KW-0812">Transmembrane</keyword>
<feature type="transmembrane region" description="Helical" evidence="1">
    <location>
        <begin position="54"/>
        <end position="74"/>
    </location>
</feature>
<sequence>MATVASSAADLQSRERRFYTRMALFLTALVFVGFAPSFYLRGIVPEYPRPNPTLPPWVIFHGLLFTLWMLVFVTQTQLVAAGRRDIHMKLGAASMFLAIAMIPVMYLTGVWQVVRNNVPPFTTPLDWTALPLLAMPAFAFLVWQGWKRRREAQWHKRLMLGAAMVVVLGPSFGRIPLAPPVKALFAVQMIVTLAFFLPLFIWDKRTLGKTHPATKVAFGTYALATLAAVALIVSGTWAPIAARLPGLGVSPAARPSLPIAMTCVG</sequence>
<dbReference type="RefSeq" id="WP_187714399.1">
    <property type="nucleotide sequence ID" value="NZ_CP060780.1"/>
</dbReference>
<protein>
    <recommendedName>
        <fullName evidence="4">DUF2306 domain-containing protein</fullName>
    </recommendedName>
</protein>